<evidence type="ECO:0000313" key="3">
    <source>
        <dbReference type="EMBL" id="QSG02580.1"/>
    </source>
</evidence>
<dbReference type="AlphaFoldDB" id="A0A897MKE3"/>
<dbReference type="SUPFAM" id="SSF52402">
    <property type="entry name" value="Adenine nucleotide alpha hydrolases-like"/>
    <property type="match status" value="1"/>
</dbReference>
<feature type="domain" description="UspA" evidence="2">
    <location>
        <begin position="1"/>
        <end position="141"/>
    </location>
</feature>
<dbReference type="PRINTS" id="PR01438">
    <property type="entry name" value="UNVRSLSTRESS"/>
</dbReference>
<dbReference type="KEGG" id="hara:AArcS_1365"/>
<evidence type="ECO:0000313" key="4">
    <source>
        <dbReference type="Proteomes" id="UP000663586"/>
    </source>
</evidence>
<reference evidence="3" key="1">
    <citation type="submission" date="2020-11" db="EMBL/GenBank/DDBJ databases">
        <title>Carbohydrate-dependent, anaerobic sulfur respiration: A novel catabolism in halophilic archaea.</title>
        <authorList>
            <person name="Sorokin D.Y."/>
            <person name="Messina E."/>
            <person name="Smedile F."/>
            <person name="La Cono V."/>
            <person name="Hallsworth J.E."/>
            <person name="Yakimov M.M."/>
        </authorList>
    </citation>
    <scope>NUCLEOTIDE SEQUENCE</scope>
    <source>
        <strain evidence="3">AArc-S</strain>
    </source>
</reference>
<keyword evidence="4" id="KW-1185">Reference proteome</keyword>
<sequence length="284" mass="30414">MFNQMLVPTDGSDAAATAVGHATDLAGAFGADVHALYVVETGEDPSGLEDEEYATLHEASEQRGREATIRIAEDVEEAGLEAARAVREGVPDATILAYVDEHDIDIVVMGTHGRTGADRVRMGSTTERVLMRADIPVLSVPQIADPLGTIRTNGSSCRPTAVMLQNAPQGLHSMSPRGTALTSASSTSSILQRTIWGMLLAVSSACSKRAETLPSRRSQRWLARGDSMSRRRFAVACPPRSCSRTPRWSTRTSWRWARAVGQSAPVVCSAVRRPASSGGRPFLS</sequence>
<accession>A0A897MKE3</accession>
<organism evidence="3 4">
    <name type="scientific">Natranaeroarchaeum sulfidigenes</name>
    <dbReference type="NCBI Taxonomy" id="2784880"/>
    <lineage>
        <taxon>Archaea</taxon>
        <taxon>Methanobacteriati</taxon>
        <taxon>Methanobacteriota</taxon>
        <taxon>Stenosarchaea group</taxon>
        <taxon>Halobacteria</taxon>
        <taxon>Halobacteriales</taxon>
        <taxon>Natronoarchaeaceae</taxon>
        <taxon>Natranaeroarchaeum</taxon>
    </lineage>
</organism>
<dbReference type="EMBL" id="CP064786">
    <property type="protein sequence ID" value="QSG02580.1"/>
    <property type="molecule type" value="Genomic_DNA"/>
</dbReference>
<name>A0A897MKE3_9EURY</name>
<protein>
    <submittedName>
        <fullName evidence="3">Nucleotide-binding protein, UspA family</fullName>
    </submittedName>
</protein>
<evidence type="ECO:0000256" key="1">
    <source>
        <dbReference type="ARBA" id="ARBA00008791"/>
    </source>
</evidence>
<dbReference type="Proteomes" id="UP000663586">
    <property type="component" value="Chromosome"/>
</dbReference>
<dbReference type="PANTHER" id="PTHR46268:SF6">
    <property type="entry name" value="UNIVERSAL STRESS PROTEIN UP12"/>
    <property type="match status" value="1"/>
</dbReference>
<dbReference type="InterPro" id="IPR006016">
    <property type="entry name" value="UspA"/>
</dbReference>
<gene>
    <name evidence="3" type="primary">uspA18</name>
    <name evidence="3" type="ORF">AArcS_1365</name>
</gene>
<dbReference type="PANTHER" id="PTHR46268">
    <property type="entry name" value="STRESS RESPONSE PROTEIN NHAX"/>
    <property type="match status" value="1"/>
</dbReference>
<dbReference type="InterPro" id="IPR006015">
    <property type="entry name" value="Universal_stress_UspA"/>
</dbReference>
<proteinExistence type="inferred from homology"/>
<dbReference type="CDD" id="cd00293">
    <property type="entry name" value="USP-like"/>
    <property type="match status" value="1"/>
</dbReference>
<comment type="similarity">
    <text evidence="1">Belongs to the universal stress protein A family.</text>
</comment>
<dbReference type="Gene3D" id="3.40.50.620">
    <property type="entry name" value="HUPs"/>
    <property type="match status" value="1"/>
</dbReference>
<dbReference type="InterPro" id="IPR014729">
    <property type="entry name" value="Rossmann-like_a/b/a_fold"/>
</dbReference>
<evidence type="ECO:0000259" key="2">
    <source>
        <dbReference type="Pfam" id="PF00582"/>
    </source>
</evidence>
<dbReference type="Pfam" id="PF00582">
    <property type="entry name" value="Usp"/>
    <property type="match status" value="1"/>
</dbReference>